<evidence type="ECO:0000313" key="3">
    <source>
        <dbReference type="Proteomes" id="UP000218934"/>
    </source>
</evidence>
<dbReference type="AlphaFoldDB" id="A0A2A4FYY1"/>
<protein>
    <submittedName>
        <fullName evidence="2">Uncharacterized protein</fullName>
    </submittedName>
</protein>
<keyword evidence="1" id="KW-0732">Signal</keyword>
<proteinExistence type="predicted"/>
<feature type="signal peptide" evidence="1">
    <location>
        <begin position="1"/>
        <end position="18"/>
    </location>
</feature>
<keyword evidence="3" id="KW-1185">Reference proteome</keyword>
<dbReference type="Proteomes" id="UP000218934">
    <property type="component" value="Unassembled WGS sequence"/>
</dbReference>
<organism evidence="2 3">
    <name type="scientific">Rhizorhabdus dicambivorans</name>
    <dbReference type="NCBI Taxonomy" id="1850238"/>
    <lineage>
        <taxon>Bacteria</taxon>
        <taxon>Pseudomonadati</taxon>
        <taxon>Pseudomonadota</taxon>
        <taxon>Alphaproteobacteria</taxon>
        <taxon>Sphingomonadales</taxon>
        <taxon>Sphingomonadaceae</taxon>
        <taxon>Rhizorhabdus</taxon>
    </lineage>
</organism>
<name>A0A2A4FYY1_9SPHN</name>
<evidence type="ECO:0000256" key="1">
    <source>
        <dbReference type="SAM" id="SignalP"/>
    </source>
</evidence>
<sequence length="155" mass="16631">MKMYLAAMLISVSTAASADTLHLVCLGAGAANRQSSTSAYGFDSNGNSAWANALSDRSVGFDDQVDVEINEGGASRIRLPRAMLPRLRGGKDGWFELADVKFSDMSITGTAQVNFINSPKVHLDRRTGHISINGKAGDFSGECRKFDPAKVERAF</sequence>
<evidence type="ECO:0000313" key="2">
    <source>
        <dbReference type="EMBL" id="PCE42637.1"/>
    </source>
</evidence>
<dbReference type="RefSeq" id="WP_066960901.1">
    <property type="nucleotide sequence ID" value="NZ_CP023449.1"/>
</dbReference>
<reference evidence="2 3" key="1">
    <citation type="submission" date="2017-09" db="EMBL/GenBank/DDBJ databases">
        <title>The Catabolism of 3,6-Dichlorosalicylic acid is Initiated by the Cytochrome P450 Monooxygenase DsmABC in Rhizorhabdus dicambivorans Ndbn-20.</title>
        <authorList>
            <person name="Na L."/>
        </authorList>
    </citation>
    <scope>NUCLEOTIDE SEQUENCE [LARGE SCALE GENOMIC DNA]</scope>
    <source>
        <strain evidence="2 3">Ndbn-20m</strain>
    </source>
</reference>
<dbReference type="EMBL" id="NWUF01000007">
    <property type="protein sequence ID" value="PCE42637.1"/>
    <property type="molecule type" value="Genomic_DNA"/>
</dbReference>
<dbReference type="KEGG" id="rdi:CMV14_06535"/>
<gene>
    <name evidence="2" type="ORF">COO09_09540</name>
</gene>
<comment type="caution">
    <text evidence="2">The sequence shown here is derived from an EMBL/GenBank/DDBJ whole genome shotgun (WGS) entry which is preliminary data.</text>
</comment>
<dbReference type="OrthoDB" id="594865at2"/>
<feature type="chain" id="PRO_5013127935" evidence="1">
    <location>
        <begin position="19"/>
        <end position="155"/>
    </location>
</feature>
<accession>A0A2A4FYY1</accession>